<keyword evidence="1" id="KW-1133">Transmembrane helix</keyword>
<evidence type="ECO:0000256" key="1">
    <source>
        <dbReference type="SAM" id="Phobius"/>
    </source>
</evidence>
<reference evidence="3" key="1">
    <citation type="journal article" date="2019" name="Int. J. Syst. Evol. Microbiol.">
        <title>The Global Catalogue of Microorganisms (GCM) 10K type strain sequencing project: providing services to taxonomists for standard genome sequencing and annotation.</title>
        <authorList>
            <consortium name="The Broad Institute Genomics Platform"/>
            <consortium name="The Broad Institute Genome Sequencing Center for Infectious Disease"/>
            <person name="Wu L."/>
            <person name="Ma J."/>
        </authorList>
    </citation>
    <scope>NUCLEOTIDE SEQUENCE [LARGE SCALE GENOMIC DNA]</scope>
    <source>
        <strain evidence="3">CCUG 58412</strain>
    </source>
</reference>
<evidence type="ECO:0000313" key="3">
    <source>
        <dbReference type="Proteomes" id="UP001597128"/>
    </source>
</evidence>
<keyword evidence="1" id="KW-0472">Membrane</keyword>
<dbReference type="EMBL" id="JBHTKB010000002">
    <property type="protein sequence ID" value="MFD0913943.1"/>
    <property type="molecule type" value="Genomic_DNA"/>
</dbReference>
<feature type="transmembrane region" description="Helical" evidence="1">
    <location>
        <begin position="20"/>
        <end position="41"/>
    </location>
</feature>
<comment type="caution">
    <text evidence="2">The sequence shown here is derived from an EMBL/GenBank/DDBJ whole genome shotgun (WGS) entry which is preliminary data.</text>
</comment>
<keyword evidence="1" id="KW-0812">Transmembrane</keyword>
<dbReference type="Proteomes" id="UP001597128">
    <property type="component" value="Unassembled WGS sequence"/>
</dbReference>
<protein>
    <submittedName>
        <fullName evidence="2">Uncharacterized protein</fullName>
    </submittedName>
</protein>
<gene>
    <name evidence="2" type="ORF">ACFQ1Z_10325</name>
</gene>
<keyword evidence="3" id="KW-1185">Reference proteome</keyword>
<evidence type="ECO:0000313" key="2">
    <source>
        <dbReference type="EMBL" id="MFD0913943.1"/>
    </source>
</evidence>
<accession>A0ABW3F7Y9</accession>
<sequence length="116" mass="12233">MSHAQSSSEYVANEVSNGISLASVTVGVVAAALFLLVSSYLSNETSWNIPSDRAWVSTSLTGNDLSANAWPAPASEPLPTLHPQPHKQLKSAIDEAAHFSDALYSADFMNSSAEPT</sequence>
<organism evidence="2 3">
    <name type="scientific">Methylophilus luteus</name>
    <dbReference type="NCBI Taxonomy" id="640108"/>
    <lineage>
        <taxon>Bacteria</taxon>
        <taxon>Pseudomonadati</taxon>
        <taxon>Pseudomonadota</taxon>
        <taxon>Betaproteobacteria</taxon>
        <taxon>Nitrosomonadales</taxon>
        <taxon>Methylophilaceae</taxon>
        <taxon>Methylophilus</taxon>
    </lineage>
</organism>
<dbReference type="RefSeq" id="WP_379057448.1">
    <property type="nucleotide sequence ID" value="NZ_JBHTKB010000002.1"/>
</dbReference>
<name>A0ABW3F7Y9_9PROT</name>
<proteinExistence type="predicted"/>